<dbReference type="CDD" id="cd00009">
    <property type="entry name" value="AAA"/>
    <property type="match status" value="1"/>
</dbReference>
<keyword evidence="5" id="KW-0067">ATP-binding</keyword>
<evidence type="ECO:0000256" key="5">
    <source>
        <dbReference type="ARBA" id="ARBA00022840"/>
    </source>
</evidence>
<evidence type="ECO:0000256" key="4">
    <source>
        <dbReference type="ARBA" id="ARBA00022741"/>
    </source>
</evidence>
<evidence type="ECO:0000256" key="2">
    <source>
        <dbReference type="ARBA" id="ARBA00008959"/>
    </source>
</evidence>
<dbReference type="InterPro" id="IPR021886">
    <property type="entry name" value="MgsA_C"/>
</dbReference>
<accession>A0A398CTA1</accession>
<gene>
    <name evidence="7" type="ORF">SMC7_06400</name>
</gene>
<comment type="function">
    <text evidence="1">DNA-dependent ATPase that plays important roles in cellular responses to stalled DNA replication processes.</text>
</comment>
<dbReference type="OrthoDB" id="9778364at2"/>
<dbReference type="SMART" id="SM00382">
    <property type="entry name" value="AAA"/>
    <property type="match status" value="1"/>
</dbReference>
<dbReference type="GO" id="GO:0003677">
    <property type="term" value="F:DNA binding"/>
    <property type="evidence" value="ECO:0007669"/>
    <property type="project" value="InterPro"/>
</dbReference>
<evidence type="ECO:0000313" key="8">
    <source>
        <dbReference type="Proteomes" id="UP000266328"/>
    </source>
</evidence>
<dbReference type="InterPro" id="IPR027417">
    <property type="entry name" value="P-loop_NTPase"/>
</dbReference>
<evidence type="ECO:0000256" key="3">
    <source>
        <dbReference type="ARBA" id="ARBA00020776"/>
    </source>
</evidence>
<keyword evidence="8" id="KW-1185">Reference proteome</keyword>
<name>A0A398CTA1_9BACT</name>
<dbReference type="GO" id="GO:0008047">
    <property type="term" value="F:enzyme activator activity"/>
    <property type="evidence" value="ECO:0007669"/>
    <property type="project" value="TreeGrafter"/>
</dbReference>
<organism evidence="7 8">
    <name type="scientific">Candidatus Cryosericum terrychapinii</name>
    <dbReference type="NCBI Taxonomy" id="2290919"/>
    <lineage>
        <taxon>Bacteria</taxon>
        <taxon>Pseudomonadati</taxon>
        <taxon>Caldisericota/Cryosericota group</taxon>
        <taxon>Candidatus Cryosericota</taxon>
        <taxon>Candidatus Cryosericia</taxon>
        <taxon>Candidatus Cryosericales</taxon>
        <taxon>Candidatus Cryosericaceae</taxon>
        <taxon>Candidatus Cryosericum</taxon>
    </lineage>
</organism>
<dbReference type="GO" id="GO:0005524">
    <property type="term" value="F:ATP binding"/>
    <property type="evidence" value="ECO:0007669"/>
    <property type="project" value="UniProtKB-KW"/>
</dbReference>
<sequence>MEDTQRIFQGFEPSSLDEFVGQVAVAGPGTPLRKFVSDRVPFSAIIWGPPGCGKTTFARLVAAQLGEVMEYVTAVSAGVPELRQIVARHAGRPFVLVVDEVHRFNRVQQDFLLPMLENRLMTFVGLTTESPYATLSPALRSRIFMLRFGPLTTAEITHVLTQGCEKAGMQVSATVLSRVAAFSSGDARVAINALVWLYQSGSLVDGADLNELLKEVPVAKNFEQEHYDLASAFIKSMRGSDPDAALYYMARMIDAGDDPLFVARRMIIFAAEDVGLANPFAVVMATAAYDAVHAVGLPEAMLNLTEAVIYLAGSRKNNSVLGAMRRARDLAQQTKNVDTPIQLKNSRTGQALYRYPHNFPGNWVDQEYFPDEVHDRAIYLPTGAGYERVIVGYLKLLRAKKPE</sequence>
<dbReference type="EMBL" id="QXIS01000033">
    <property type="protein sequence ID" value="RIE05773.1"/>
    <property type="molecule type" value="Genomic_DNA"/>
</dbReference>
<reference evidence="7 8" key="1">
    <citation type="submission" date="2018-09" db="EMBL/GenBank/DDBJ databases">
        <title>Discovery and Ecogenomic Context for Candidatus Cryosericales, a Global Caldiserica Order Active in Thawing Permafrost.</title>
        <authorList>
            <person name="Martinez M.A."/>
            <person name="Woodcroft B.J."/>
            <person name="Ignacio Espinoza J.C."/>
            <person name="Zayed A."/>
            <person name="Singleton C.M."/>
            <person name="Boyd J."/>
            <person name="Li Y.-F."/>
            <person name="Purvine S."/>
            <person name="Maughan H."/>
            <person name="Hodgkins S.B."/>
            <person name="Anderson D."/>
            <person name="Sederholm M."/>
            <person name="Temperton B."/>
            <person name="Saleska S.R."/>
            <person name="Tyson G.W."/>
            <person name="Rich V.I."/>
        </authorList>
    </citation>
    <scope>NUCLEOTIDE SEQUENCE [LARGE SCALE GENOMIC DNA]</scope>
    <source>
        <strain evidence="7 8">SMC7</strain>
    </source>
</reference>
<dbReference type="Gene3D" id="1.10.3710.10">
    <property type="entry name" value="DNA polymerase III clamp loader subunits, C-terminal domain"/>
    <property type="match status" value="1"/>
</dbReference>
<dbReference type="GO" id="GO:0006261">
    <property type="term" value="P:DNA-templated DNA replication"/>
    <property type="evidence" value="ECO:0007669"/>
    <property type="project" value="TreeGrafter"/>
</dbReference>
<dbReference type="FunFam" id="1.20.272.10:FF:000001">
    <property type="entry name" value="Putative AAA family ATPase"/>
    <property type="match status" value="1"/>
</dbReference>
<dbReference type="Pfam" id="PF16193">
    <property type="entry name" value="AAA_assoc_2"/>
    <property type="match status" value="1"/>
</dbReference>
<dbReference type="Gene3D" id="1.20.272.10">
    <property type="match status" value="1"/>
</dbReference>
<comment type="similarity">
    <text evidence="2">Belongs to the AAA ATPase family. RarA/MGS1/WRNIP1 subfamily.</text>
</comment>
<evidence type="ECO:0000259" key="6">
    <source>
        <dbReference type="SMART" id="SM00382"/>
    </source>
</evidence>
<dbReference type="InterPro" id="IPR008921">
    <property type="entry name" value="DNA_pol3_clamp-load_cplx_C"/>
</dbReference>
<evidence type="ECO:0000313" key="7">
    <source>
        <dbReference type="EMBL" id="RIE05773.1"/>
    </source>
</evidence>
<dbReference type="Pfam" id="PF12002">
    <property type="entry name" value="MgsA_C"/>
    <property type="match status" value="1"/>
</dbReference>
<keyword evidence="4" id="KW-0547">Nucleotide-binding</keyword>
<dbReference type="SUPFAM" id="SSF48019">
    <property type="entry name" value="post-AAA+ oligomerization domain-like"/>
    <property type="match status" value="1"/>
</dbReference>
<dbReference type="GO" id="GO:0000731">
    <property type="term" value="P:DNA synthesis involved in DNA repair"/>
    <property type="evidence" value="ECO:0007669"/>
    <property type="project" value="TreeGrafter"/>
</dbReference>
<dbReference type="Gene3D" id="3.40.50.300">
    <property type="entry name" value="P-loop containing nucleotide triphosphate hydrolases"/>
    <property type="match status" value="1"/>
</dbReference>
<dbReference type="AlphaFoldDB" id="A0A398CTA1"/>
<dbReference type="SUPFAM" id="SSF52540">
    <property type="entry name" value="P-loop containing nucleoside triphosphate hydrolases"/>
    <property type="match status" value="1"/>
</dbReference>
<dbReference type="InterPro" id="IPR003959">
    <property type="entry name" value="ATPase_AAA_core"/>
</dbReference>
<dbReference type="PANTHER" id="PTHR13779">
    <property type="entry name" value="WERNER HELICASE-INTERACTING PROTEIN 1 FAMILY MEMBER"/>
    <property type="match status" value="1"/>
</dbReference>
<dbReference type="InterPro" id="IPR032423">
    <property type="entry name" value="AAA_assoc_2"/>
</dbReference>
<feature type="domain" description="AAA+ ATPase" evidence="6">
    <location>
        <begin position="40"/>
        <end position="149"/>
    </location>
</feature>
<dbReference type="Proteomes" id="UP000266328">
    <property type="component" value="Unassembled WGS sequence"/>
</dbReference>
<protein>
    <recommendedName>
        <fullName evidence="3">Replication-associated recombination protein A</fullName>
    </recommendedName>
</protein>
<dbReference type="InterPro" id="IPR003593">
    <property type="entry name" value="AAA+_ATPase"/>
</dbReference>
<dbReference type="RefSeq" id="WP_119089517.1">
    <property type="nucleotide sequence ID" value="NZ_QXIS01000033.1"/>
</dbReference>
<dbReference type="GO" id="GO:0017116">
    <property type="term" value="F:single-stranded DNA helicase activity"/>
    <property type="evidence" value="ECO:0007669"/>
    <property type="project" value="TreeGrafter"/>
</dbReference>
<comment type="caution">
    <text evidence="7">The sequence shown here is derived from an EMBL/GenBank/DDBJ whole genome shotgun (WGS) entry which is preliminary data.</text>
</comment>
<proteinExistence type="inferred from homology"/>
<evidence type="ECO:0000256" key="1">
    <source>
        <dbReference type="ARBA" id="ARBA00002393"/>
    </source>
</evidence>
<dbReference type="InterPro" id="IPR051314">
    <property type="entry name" value="AAA_ATPase_RarA/MGS1/WRNIP1"/>
</dbReference>
<dbReference type="Pfam" id="PF00004">
    <property type="entry name" value="AAA"/>
    <property type="match status" value="1"/>
</dbReference>
<dbReference type="PANTHER" id="PTHR13779:SF7">
    <property type="entry name" value="ATPASE WRNIP1"/>
    <property type="match status" value="1"/>
</dbReference>
<dbReference type="GO" id="GO:0016887">
    <property type="term" value="F:ATP hydrolysis activity"/>
    <property type="evidence" value="ECO:0007669"/>
    <property type="project" value="InterPro"/>
</dbReference>